<feature type="region of interest" description="Disordered" evidence="1">
    <location>
        <begin position="318"/>
        <end position="360"/>
    </location>
</feature>
<evidence type="ECO:0000313" key="3">
    <source>
        <dbReference type="Proteomes" id="UP001150925"/>
    </source>
</evidence>
<proteinExistence type="predicted"/>
<sequence length="617" mass="68266">MANEPKSTRRLPPAIADWLDCGRDLVFTGRELHRVSCLIFYKEKVRMATVLHQLPDKFLFTLKASLSHLDHHVRQLDRQCQEAVANNHTAVLDVKQWVVVSRHRTQQPSDESRAFSRGNSLPSESSLTRTPNMAWNTSRDFPALFSRLIRECRVALDLCKTLASLIYLEVDTIVTGLDTHVLRTLWATLHSVVVELRIVGRRVADLLGQTFTTATPMGQFQEKSSNAPPMSSVPPKHGLTWSPGISTFSPDTAPQKSSLAPKSSQRSLLTLCSQCYPVLAHITPSQYTFLTRCCQLSNRVDTLTTELFRRLKWLQQVSSPLESSSPTPTGRQTPSVHQRSASAVQVSTPTTSRHRSPPDVTAAAVPSLTMVSHFRRFSHQHPLGSLGADRFHRRIFHSKTHSDGSFGTISEDTGSDPRVSRARRVRQGEVSAESSPEPTGRGQVKWFAAQTKQPNPYHLVSTKNEELVASNEILRHCLGTVAHLEDHHHPTILSRPQHAVHAAQTQSPDRSPEYSLGSALSQVSGKDGTGSGSLAKLWPVVLPCVTHLLQTIAALAATLRTTSLPNTNGRTSEQEVEQTGGKGDSWPLLSADLRSDLQAVLLATQELARLLKELRWT</sequence>
<organism evidence="2 3">
    <name type="scientific">Dispira parvispora</name>
    <dbReference type="NCBI Taxonomy" id="1520584"/>
    <lineage>
        <taxon>Eukaryota</taxon>
        <taxon>Fungi</taxon>
        <taxon>Fungi incertae sedis</taxon>
        <taxon>Zoopagomycota</taxon>
        <taxon>Kickxellomycotina</taxon>
        <taxon>Dimargaritomycetes</taxon>
        <taxon>Dimargaritales</taxon>
        <taxon>Dimargaritaceae</taxon>
        <taxon>Dispira</taxon>
    </lineage>
</organism>
<keyword evidence="3" id="KW-1185">Reference proteome</keyword>
<name>A0A9W8AUL6_9FUNG</name>
<feature type="region of interest" description="Disordered" evidence="1">
    <location>
        <begin position="563"/>
        <end position="583"/>
    </location>
</feature>
<feature type="compositionally biased region" description="Polar residues" evidence="1">
    <location>
        <begin position="330"/>
        <end position="351"/>
    </location>
</feature>
<feature type="compositionally biased region" description="Low complexity" evidence="1">
    <location>
        <begin position="318"/>
        <end position="329"/>
    </location>
</feature>
<dbReference type="OrthoDB" id="10335005at2759"/>
<dbReference type="AlphaFoldDB" id="A0A9W8AUL6"/>
<feature type="compositionally biased region" description="Polar residues" evidence="1">
    <location>
        <begin position="403"/>
        <end position="412"/>
    </location>
</feature>
<evidence type="ECO:0000256" key="1">
    <source>
        <dbReference type="SAM" id="MobiDB-lite"/>
    </source>
</evidence>
<protein>
    <submittedName>
        <fullName evidence="2">Uncharacterized protein</fullName>
    </submittedName>
</protein>
<dbReference type="EMBL" id="JANBPY010000041">
    <property type="protein sequence ID" value="KAJ1969583.1"/>
    <property type="molecule type" value="Genomic_DNA"/>
</dbReference>
<evidence type="ECO:0000313" key="2">
    <source>
        <dbReference type="EMBL" id="KAJ1969583.1"/>
    </source>
</evidence>
<feature type="region of interest" description="Disordered" evidence="1">
    <location>
        <begin position="495"/>
        <end position="525"/>
    </location>
</feature>
<comment type="caution">
    <text evidence="2">The sequence shown here is derived from an EMBL/GenBank/DDBJ whole genome shotgun (WGS) entry which is preliminary data.</text>
</comment>
<dbReference type="Proteomes" id="UP001150925">
    <property type="component" value="Unassembled WGS sequence"/>
</dbReference>
<feature type="region of interest" description="Disordered" evidence="1">
    <location>
        <begin position="400"/>
        <end position="442"/>
    </location>
</feature>
<feature type="compositionally biased region" description="Polar residues" evidence="1">
    <location>
        <begin position="117"/>
        <end position="129"/>
    </location>
</feature>
<gene>
    <name evidence="2" type="ORF">IWQ62_000528</name>
</gene>
<reference evidence="2" key="1">
    <citation type="submission" date="2022-07" db="EMBL/GenBank/DDBJ databases">
        <title>Phylogenomic reconstructions and comparative analyses of Kickxellomycotina fungi.</title>
        <authorList>
            <person name="Reynolds N.K."/>
            <person name="Stajich J.E."/>
            <person name="Barry K."/>
            <person name="Grigoriev I.V."/>
            <person name="Crous P."/>
            <person name="Smith M.E."/>
        </authorList>
    </citation>
    <scope>NUCLEOTIDE SEQUENCE</scope>
    <source>
        <strain evidence="2">RSA 1196</strain>
    </source>
</reference>
<accession>A0A9W8AUL6</accession>
<feature type="region of interest" description="Disordered" evidence="1">
    <location>
        <begin position="108"/>
        <end position="129"/>
    </location>
</feature>